<dbReference type="OrthoDB" id="2308827at2"/>
<dbReference type="InterPro" id="IPR038226">
    <property type="entry name" value="LMG18311-like_sf"/>
</dbReference>
<dbReference type="Gene3D" id="3.40.1720.10">
    <property type="entry name" value="Streptococcus thermophilus LMG 18311 protein like"/>
    <property type="match status" value="1"/>
</dbReference>
<protein>
    <submittedName>
        <fullName evidence="1">Ribose-5-phosphate isomerase</fullName>
    </submittedName>
</protein>
<keyword evidence="1" id="KW-0413">Isomerase</keyword>
<dbReference type="EMBL" id="PXZH01000001">
    <property type="protein sequence ID" value="RST89939.1"/>
    <property type="molecule type" value="Genomic_DNA"/>
</dbReference>
<dbReference type="RefSeq" id="WP_125942553.1">
    <property type="nucleotide sequence ID" value="NZ_PXZH01000001.1"/>
</dbReference>
<dbReference type="InterPro" id="IPR014959">
    <property type="entry name" value="DUF1827"/>
</dbReference>
<dbReference type="AlphaFoldDB" id="A0A3R9YFF2"/>
<keyword evidence="2" id="KW-1185">Reference proteome</keyword>
<proteinExistence type="predicted"/>
<dbReference type="GO" id="GO:0016853">
    <property type="term" value="F:isomerase activity"/>
    <property type="evidence" value="ECO:0007669"/>
    <property type="project" value="UniProtKB-KW"/>
</dbReference>
<dbReference type="Proteomes" id="UP000277864">
    <property type="component" value="Unassembled WGS sequence"/>
</dbReference>
<reference evidence="1 2" key="1">
    <citation type="submission" date="2018-03" db="EMBL/GenBank/DDBJ databases">
        <authorList>
            <person name="Gulvik C.A."/>
        </authorList>
    </citation>
    <scope>NUCLEOTIDE SEQUENCE [LARGE SCALE GENOMIC DNA]</scope>
    <source>
        <strain evidence="1 2">JCM 31581</strain>
    </source>
</reference>
<dbReference type="Pfam" id="PF08860">
    <property type="entry name" value="DUF1827"/>
    <property type="match status" value="1"/>
</dbReference>
<evidence type="ECO:0000313" key="2">
    <source>
        <dbReference type="Proteomes" id="UP000277864"/>
    </source>
</evidence>
<name>A0A3R9YFF2_9ENTE</name>
<gene>
    <name evidence="1" type="ORF">C7P63_02355</name>
</gene>
<evidence type="ECO:0000313" key="1">
    <source>
        <dbReference type="EMBL" id="RST89939.1"/>
    </source>
</evidence>
<accession>A0A3R9YFF2</accession>
<sequence>MKLIDVTNSYAELVNQQLDNTDTTFIRIFTLGKTTVIYTEAPTHYEIVLQNKQRRVKRIEVNEVIRRLVKNEQEKAQMSVINLENIVEISFPVLNPIQTTG</sequence>
<organism evidence="1 2">
    <name type="scientific">Vagococcus humatus</name>
    <dbReference type="NCBI Taxonomy" id="1889241"/>
    <lineage>
        <taxon>Bacteria</taxon>
        <taxon>Bacillati</taxon>
        <taxon>Bacillota</taxon>
        <taxon>Bacilli</taxon>
        <taxon>Lactobacillales</taxon>
        <taxon>Enterococcaceae</taxon>
        <taxon>Vagococcus</taxon>
    </lineage>
</organism>
<comment type="caution">
    <text evidence="1">The sequence shown here is derived from an EMBL/GenBank/DDBJ whole genome shotgun (WGS) entry which is preliminary data.</text>
</comment>